<organism evidence="1 2">
    <name type="scientific">Pseudomassariella vexata</name>
    <dbReference type="NCBI Taxonomy" id="1141098"/>
    <lineage>
        <taxon>Eukaryota</taxon>
        <taxon>Fungi</taxon>
        <taxon>Dikarya</taxon>
        <taxon>Ascomycota</taxon>
        <taxon>Pezizomycotina</taxon>
        <taxon>Sordariomycetes</taxon>
        <taxon>Xylariomycetidae</taxon>
        <taxon>Amphisphaeriales</taxon>
        <taxon>Pseudomassariaceae</taxon>
        <taxon>Pseudomassariella</taxon>
    </lineage>
</organism>
<evidence type="ECO:0000313" key="1">
    <source>
        <dbReference type="EMBL" id="ORY61562.1"/>
    </source>
</evidence>
<keyword evidence="2" id="KW-1185">Reference proteome</keyword>
<dbReference type="EMBL" id="MCFJ01000010">
    <property type="protein sequence ID" value="ORY61562.1"/>
    <property type="molecule type" value="Genomic_DNA"/>
</dbReference>
<name>A0A1Y2DQJ2_9PEZI</name>
<accession>A0A1Y2DQJ2</accession>
<dbReference type="Proteomes" id="UP000193689">
    <property type="component" value="Unassembled WGS sequence"/>
</dbReference>
<evidence type="ECO:0000313" key="2">
    <source>
        <dbReference type="Proteomes" id="UP000193689"/>
    </source>
</evidence>
<gene>
    <name evidence="1" type="ORF">BCR38DRAFT_495166</name>
</gene>
<comment type="caution">
    <text evidence="1">The sequence shown here is derived from an EMBL/GenBank/DDBJ whole genome shotgun (WGS) entry which is preliminary data.</text>
</comment>
<reference evidence="1 2" key="1">
    <citation type="submission" date="2016-07" db="EMBL/GenBank/DDBJ databases">
        <title>Pervasive Adenine N6-methylation of Active Genes in Fungi.</title>
        <authorList>
            <consortium name="DOE Joint Genome Institute"/>
            <person name="Mondo S.J."/>
            <person name="Dannebaum R.O."/>
            <person name="Kuo R.C."/>
            <person name="Labutti K."/>
            <person name="Haridas S."/>
            <person name="Kuo A."/>
            <person name="Salamov A."/>
            <person name="Ahrendt S.R."/>
            <person name="Lipzen A."/>
            <person name="Sullivan W."/>
            <person name="Andreopoulos W.B."/>
            <person name="Clum A."/>
            <person name="Lindquist E."/>
            <person name="Daum C."/>
            <person name="Ramamoorthy G.K."/>
            <person name="Gryganskyi A."/>
            <person name="Culley D."/>
            <person name="Magnuson J.K."/>
            <person name="James T.Y."/>
            <person name="O'Malley M.A."/>
            <person name="Stajich J.E."/>
            <person name="Spatafora J.W."/>
            <person name="Visel A."/>
            <person name="Grigoriev I.V."/>
        </authorList>
    </citation>
    <scope>NUCLEOTIDE SEQUENCE [LARGE SCALE GENOMIC DNA]</scope>
    <source>
        <strain evidence="1 2">CBS 129021</strain>
    </source>
</reference>
<dbReference type="InParanoid" id="A0A1Y2DQJ2"/>
<protein>
    <submittedName>
        <fullName evidence="1">Uncharacterized protein</fullName>
    </submittedName>
</protein>
<proteinExistence type="predicted"/>
<dbReference type="RefSeq" id="XP_040713639.1">
    <property type="nucleotide sequence ID" value="XM_040864734.1"/>
</dbReference>
<dbReference type="GeneID" id="63780946"/>
<dbReference type="AlphaFoldDB" id="A0A1Y2DQJ2"/>
<sequence>MRLAKSHFSSFSWRSGLSKDILSAGRPFVPNYIGFINVRTPSKDILQRALSYEASRIRRPITKQGTRDKPRLAVTWSTNQNTSCRPCLGISQC</sequence>